<dbReference type="Gene3D" id="1.10.287.130">
    <property type="match status" value="1"/>
</dbReference>
<comment type="catalytic activity">
    <reaction evidence="1">
        <text>ATP + protein L-histidine = ADP + protein N-phospho-L-histidine.</text>
        <dbReference type="EC" id="2.7.13.3"/>
    </reaction>
</comment>
<feature type="domain" description="Histidine kinase" evidence="6">
    <location>
        <begin position="397"/>
        <end position="615"/>
    </location>
</feature>
<proteinExistence type="predicted"/>
<dbReference type="SUPFAM" id="SSF47384">
    <property type="entry name" value="Homodimeric domain of signal transducing histidine kinase"/>
    <property type="match status" value="1"/>
</dbReference>
<gene>
    <name evidence="7" type="ordered locus">MROS_2175</name>
</gene>
<dbReference type="KEGG" id="mro:MROS_2175"/>
<name>I6Z8D0_MELRP</name>
<dbReference type="GO" id="GO:0009927">
    <property type="term" value="F:histidine phosphotransfer kinase activity"/>
    <property type="evidence" value="ECO:0007669"/>
    <property type="project" value="TreeGrafter"/>
</dbReference>
<dbReference type="NCBIfam" id="TIGR00229">
    <property type="entry name" value="sensory_box"/>
    <property type="match status" value="1"/>
</dbReference>
<dbReference type="OrthoDB" id="9796457at2"/>
<dbReference type="InterPro" id="IPR005467">
    <property type="entry name" value="His_kinase_dom"/>
</dbReference>
<dbReference type="PATRIC" id="fig|1191523.3.peg.2300"/>
<evidence type="ECO:0000256" key="5">
    <source>
        <dbReference type="ARBA" id="ARBA00022777"/>
    </source>
</evidence>
<dbReference type="Proteomes" id="UP000009011">
    <property type="component" value="Chromosome"/>
</dbReference>
<dbReference type="SUPFAM" id="SSF55785">
    <property type="entry name" value="PYP-like sensor domain (PAS domain)"/>
    <property type="match status" value="2"/>
</dbReference>
<dbReference type="PROSITE" id="PS50109">
    <property type="entry name" value="HIS_KIN"/>
    <property type="match status" value="1"/>
</dbReference>
<evidence type="ECO:0000256" key="1">
    <source>
        <dbReference type="ARBA" id="ARBA00000085"/>
    </source>
</evidence>
<accession>I6Z8D0</accession>
<dbReference type="Pfam" id="PF00512">
    <property type="entry name" value="HisKA"/>
    <property type="match status" value="1"/>
</dbReference>
<dbReference type="Gene3D" id="3.30.450.20">
    <property type="entry name" value="PAS domain"/>
    <property type="match status" value="2"/>
</dbReference>
<dbReference type="SMART" id="SM00388">
    <property type="entry name" value="HisKA"/>
    <property type="match status" value="1"/>
</dbReference>
<dbReference type="InterPro" id="IPR004358">
    <property type="entry name" value="Sig_transdc_His_kin-like_C"/>
</dbReference>
<dbReference type="PRINTS" id="PR00344">
    <property type="entry name" value="BCTRLSENSOR"/>
</dbReference>
<dbReference type="InterPro" id="IPR003661">
    <property type="entry name" value="HisK_dim/P_dom"/>
</dbReference>
<evidence type="ECO:0000256" key="4">
    <source>
        <dbReference type="ARBA" id="ARBA00022679"/>
    </source>
</evidence>
<dbReference type="InterPro" id="IPR035965">
    <property type="entry name" value="PAS-like_dom_sf"/>
</dbReference>
<keyword evidence="5 7" id="KW-0418">Kinase</keyword>
<dbReference type="SMART" id="SM00091">
    <property type="entry name" value="PAS"/>
    <property type="match status" value="3"/>
</dbReference>
<dbReference type="InterPro" id="IPR000014">
    <property type="entry name" value="PAS"/>
</dbReference>
<protein>
    <recommendedName>
        <fullName evidence="2">histidine kinase</fullName>
        <ecNumber evidence="2">2.7.13.3</ecNumber>
    </recommendedName>
</protein>
<sequence>MQNKYAAEDKNYSPAENMNLYKELPGSRAIVIVDSDLNILYCNSLFTDIFHLNVNDSLHRLNPTSEFLFLVKGFLAKNFRNLTFDITVNSDYDNGSNPYKVDIERIFVKGEQFFLINIDTQKNRKEIEWKIDSLHTALDLGNVPIIIAGDKGSIVFATHSVEDILDKSIEELFYLNIKELFKEFITDDYESFVRAVDARTGWKKIICMNRSGKEEYWDIHLHPFTATDNRYSGFIISAHDLTEIVYQKQIIEQSERKQKLIINNISDLLLITRKENNDFILDNANDNFYKLFELNKSVILNQKLKDIIPKDLYDKIKQSISAIENGPLEIYEFGYKCRKDRHYNCKVTYTDLGSRENKIFIVTLKDVTEEKKYREQLEISYLKEVQLNKMKSSFLANISHEIRTPFNGILGYSEILNDCLEAKDYVAVKEITEQMKDVLGRVLELFTNIVDLSQIEAGEVEIEYVILNCNQIIKHVYDKKYKEAEKKGLEFRLGLSDNEAMIEVDWVKLEKIIELLVDNAIKYTHKGYVYLGSQIEGNNIKIIIEDSGIGMNPEDIERLLSPFSQEVEGYTRPYEGLGLGLTIAHKLTKLMNGNFEINSEKNKGTQIVLTFNYKDYGME</sequence>
<dbReference type="PANTHER" id="PTHR43047:SF72">
    <property type="entry name" value="OSMOSENSING HISTIDINE PROTEIN KINASE SLN1"/>
    <property type="match status" value="1"/>
</dbReference>
<evidence type="ECO:0000259" key="6">
    <source>
        <dbReference type="PROSITE" id="PS50109"/>
    </source>
</evidence>
<dbReference type="STRING" id="1191523.MROS_2175"/>
<evidence type="ECO:0000313" key="8">
    <source>
        <dbReference type="Proteomes" id="UP000009011"/>
    </source>
</evidence>
<dbReference type="InterPro" id="IPR036097">
    <property type="entry name" value="HisK_dim/P_sf"/>
</dbReference>
<keyword evidence="4" id="KW-0808">Transferase</keyword>
<dbReference type="SMART" id="SM00387">
    <property type="entry name" value="HATPase_c"/>
    <property type="match status" value="1"/>
</dbReference>
<dbReference type="InterPro" id="IPR003594">
    <property type="entry name" value="HATPase_dom"/>
</dbReference>
<evidence type="ECO:0000313" key="7">
    <source>
        <dbReference type="EMBL" id="AFN75405.1"/>
    </source>
</evidence>
<dbReference type="Gene3D" id="3.30.565.10">
    <property type="entry name" value="Histidine kinase-like ATPase, C-terminal domain"/>
    <property type="match status" value="1"/>
</dbReference>
<dbReference type="AlphaFoldDB" id="I6Z8D0"/>
<dbReference type="eggNOG" id="COG2205">
    <property type="taxonomic scope" value="Bacteria"/>
</dbReference>
<dbReference type="HOGENOM" id="CLU_441319_0_0_10"/>
<dbReference type="Pfam" id="PF13426">
    <property type="entry name" value="PAS_9"/>
    <property type="match status" value="2"/>
</dbReference>
<dbReference type="EC" id="2.7.13.3" evidence="2"/>
<reference evidence="7 8" key="1">
    <citation type="journal article" date="2013" name="PLoS ONE">
        <title>Genomic analysis of Melioribacter roseus, facultatively anaerobic organotrophic bacterium representing a novel deep lineage within Bacteriodetes/Chlorobi group.</title>
        <authorList>
            <person name="Kadnikov V.V."/>
            <person name="Mardanov A.V."/>
            <person name="Podosokorskaya O.A."/>
            <person name="Gavrilov S.N."/>
            <person name="Kublanov I.V."/>
            <person name="Beletsky A.V."/>
            <person name="Bonch-Osmolovskaya E.A."/>
            <person name="Ravin N.V."/>
        </authorList>
    </citation>
    <scope>NUCLEOTIDE SEQUENCE [LARGE SCALE GENOMIC DNA]</scope>
    <source>
        <strain evidence="8">JCM 17771 / P3M-2</strain>
    </source>
</reference>
<dbReference type="CDD" id="cd00082">
    <property type="entry name" value="HisKA"/>
    <property type="match status" value="1"/>
</dbReference>
<dbReference type="RefSeq" id="WP_014856837.1">
    <property type="nucleotide sequence ID" value="NC_018178.1"/>
</dbReference>
<dbReference type="EMBL" id="CP003557">
    <property type="protein sequence ID" value="AFN75405.1"/>
    <property type="molecule type" value="Genomic_DNA"/>
</dbReference>
<dbReference type="SUPFAM" id="SSF55874">
    <property type="entry name" value="ATPase domain of HSP90 chaperone/DNA topoisomerase II/histidine kinase"/>
    <property type="match status" value="1"/>
</dbReference>
<dbReference type="Pfam" id="PF02518">
    <property type="entry name" value="HATPase_c"/>
    <property type="match status" value="1"/>
</dbReference>
<evidence type="ECO:0000256" key="3">
    <source>
        <dbReference type="ARBA" id="ARBA00022553"/>
    </source>
</evidence>
<evidence type="ECO:0000256" key="2">
    <source>
        <dbReference type="ARBA" id="ARBA00012438"/>
    </source>
</evidence>
<organism evidence="7 8">
    <name type="scientific">Melioribacter roseus (strain DSM 23840 / JCM 17771 / VKM B-2668 / P3M-2)</name>
    <dbReference type="NCBI Taxonomy" id="1191523"/>
    <lineage>
        <taxon>Bacteria</taxon>
        <taxon>Pseudomonadati</taxon>
        <taxon>Ignavibacteriota</taxon>
        <taxon>Ignavibacteria</taxon>
        <taxon>Ignavibacteriales</taxon>
        <taxon>Melioribacteraceae</taxon>
        <taxon>Melioribacter</taxon>
    </lineage>
</organism>
<dbReference type="PANTHER" id="PTHR43047">
    <property type="entry name" value="TWO-COMPONENT HISTIDINE PROTEIN KINASE"/>
    <property type="match status" value="1"/>
</dbReference>
<keyword evidence="3" id="KW-0597">Phosphoprotein</keyword>
<dbReference type="InterPro" id="IPR036890">
    <property type="entry name" value="HATPase_C_sf"/>
</dbReference>
<dbReference type="GO" id="GO:0005886">
    <property type="term" value="C:plasma membrane"/>
    <property type="evidence" value="ECO:0007669"/>
    <property type="project" value="TreeGrafter"/>
</dbReference>
<dbReference type="GO" id="GO:0000155">
    <property type="term" value="F:phosphorelay sensor kinase activity"/>
    <property type="evidence" value="ECO:0007669"/>
    <property type="project" value="InterPro"/>
</dbReference>
<keyword evidence="8" id="KW-1185">Reference proteome</keyword>